<dbReference type="AlphaFoldDB" id="A0A8R7P479"/>
<reference evidence="2" key="3">
    <citation type="submission" date="2022-06" db="UniProtKB">
        <authorList>
            <consortium name="EnsemblPlants"/>
        </authorList>
    </citation>
    <scope>IDENTIFICATION</scope>
</reference>
<feature type="compositionally biased region" description="Low complexity" evidence="1">
    <location>
        <begin position="119"/>
        <end position="128"/>
    </location>
</feature>
<feature type="region of interest" description="Disordered" evidence="1">
    <location>
        <begin position="1"/>
        <end position="61"/>
    </location>
</feature>
<evidence type="ECO:0000313" key="3">
    <source>
        <dbReference type="Proteomes" id="UP000015106"/>
    </source>
</evidence>
<feature type="compositionally biased region" description="Basic residues" evidence="1">
    <location>
        <begin position="45"/>
        <end position="61"/>
    </location>
</feature>
<reference evidence="2" key="2">
    <citation type="submission" date="2018-03" db="EMBL/GenBank/DDBJ databases">
        <title>The Triticum urartu genome reveals the dynamic nature of wheat genome evolution.</title>
        <authorList>
            <person name="Ling H."/>
            <person name="Ma B."/>
            <person name="Shi X."/>
            <person name="Liu H."/>
            <person name="Dong L."/>
            <person name="Sun H."/>
            <person name="Cao Y."/>
            <person name="Gao Q."/>
            <person name="Zheng S."/>
            <person name="Li Y."/>
            <person name="Yu Y."/>
            <person name="Du H."/>
            <person name="Qi M."/>
            <person name="Li Y."/>
            <person name="Yu H."/>
            <person name="Cui Y."/>
            <person name="Wang N."/>
            <person name="Chen C."/>
            <person name="Wu H."/>
            <person name="Zhao Y."/>
            <person name="Zhang J."/>
            <person name="Li Y."/>
            <person name="Zhou W."/>
            <person name="Zhang B."/>
            <person name="Hu W."/>
            <person name="Eijk M."/>
            <person name="Tang J."/>
            <person name="Witsenboer H."/>
            <person name="Zhao S."/>
            <person name="Li Z."/>
            <person name="Zhang A."/>
            <person name="Wang D."/>
            <person name="Liang C."/>
        </authorList>
    </citation>
    <scope>NUCLEOTIDE SEQUENCE [LARGE SCALE GENOMIC DNA]</scope>
    <source>
        <strain evidence="2">cv. G1812</strain>
    </source>
</reference>
<organism evidence="2 3">
    <name type="scientific">Triticum urartu</name>
    <name type="common">Red wild einkorn</name>
    <name type="synonym">Crithodium urartu</name>
    <dbReference type="NCBI Taxonomy" id="4572"/>
    <lineage>
        <taxon>Eukaryota</taxon>
        <taxon>Viridiplantae</taxon>
        <taxon>Streptophyta</taxon>
        <taxon>Embryophyta</taxon>
        <taxon>Tracheophyta</taxon>
        <taxon>Spermatophyta</taxon>
        <taxon>Magnoliopsida</taxon>
        <taxon>Liliopsida</taxon>
        <taxon>Poales</taxon>
        <taxon>Poaceae</taxon>
        <taxon>BOP clade</taxon>
        <taxon>Pooideae</taxon>
        <taxon>Triticodae</taxon>
        <taxon>Triticeae</taxon>
        <taxon>Triticinae</taxon>
        <taxon>Triticum</taxon>
    </lineage>
</organism>
<feature type="compositionally biased region" description="Basic and acidic residues" evidence="1">
    <location>
        <begin position="7"/>
        <end position="16"/>
    </location>
</feature>
<dbReference type="Proteomes" id="UP000015106">
    <property type="component" value="Chromosome 1"/>
</dbReference>
<keyword evidence="3" id="KW-1185">Reference proteome</keyword>
<dbReference type="EnsemblPlants" id="TuG1812G0100002141.01.T01">
    <property type="protein sequence ID" value="TuG1812G0100002141.01.T01.cds353148"/>
    <property type="gene ID" value="TuG1812G0100002141.01"/>
</dbReference>
<name>A0A8R7P479_TRIUA</name>
<accession>A0A8R7P479</accession>
<protein>
    <submittedName>
        <fullName evidence="2">Uncharacterized protein</fullName>
    </submittedName>
</protein>
<gene>
    <name evidence="2" type="primary">LOC125509706</name>
</gene>
<feature type="region of interest" description="Disordered" evidence="1">
    <location>
        <begin position="119"/>
        <end position="149"/>
    </location>
</feature>
<feature type="compositionally biased region" description="Polar residues" evidence="1">
    <location>
        <begin position="30"/>
        <end position="44"/>
    </location>
</feature>
<evidence type="ECO:0000313" key="2">
    <source>
        <dbReference type="EnsemblPlants" id="TuG1812G0100002141.01.T01.cds353148"/>
    </source>
</evidence>
<proteinExistence type="predicted"/>
<sequence>MHNKPIRTGDRSRPEGETNYPAAYGRELLNQPTLTKKQQEIQRPTTRRHRHRHARKQPTKRGRWRWPWAWAVAAPQSRSTSWWPCAPRSRSMRRSTWTKRSTRQGMAMAPWCLKPYSRSASSSSAPKSGCLRWSSGTAKRRCSSPSAPTRTVTHPLGATISALCCCCCCCLRCIGGGEDRRRVVEEGGGGGREIGRRGLG</sequence>
<dbReference type="Gramene" id="TuG1812G0100002141.01.T01">
    <property type="protein sequence ID" value="TuG1812G0100002141.01.T01.cds353148"/>
    <property type="gene ID" value="TuG1812G0100002141.01"/>
</dbReference>
<reference evidence="3" key="1">
    <citation type="journal article" date="2013" name="Nature">
        <title>Draft genome of the wheat A-genome progenitor Triticum urartu.</title>
        <authorList>
            <person name="Ling H.Q."/>
            <person name="Zhao S."/>
            <person name="Liu D."/>
            <person name="Wang J."/>
            <person name="Sun H."/>
            <person name="Zhang C."/>
            <person name="Fan H."/>
            <person name="Li D."/>
            <person name="Dong L."/>
            <person name="Tao Y."/>
            <person name="Gao C."/>
            <person name="Wu H."/>
            <person name="Li Y."/>
            <person name="Cui Y."/>
            <person name="Guo X."/>
            <person name="Zheng S."/>
            <person name="Wang B."/>
            <person name="Yu K."/>
            <person name="Liang Q."/>
            <person name="Yang W."/>
            <person name="Lou X."/>
            <person name="Chen J."/>
            <person name="Feng M."/>
            <person name="Jian J."/>
            <person name="Zhang X."/>
            <person name="Luo G."/>
            <person name="Jiang Y."/>
            <person name="Liu J."/>
            <person name="Wang Z."/>
            <person name="Sha Y."/>
            <person name="Zhang B."/>
            <person name="Wu H."/>
            <person name="Tang D."/>
            <person name="Shen Q."/>
            <person name="Xue P."/>
            <person name="Zou S."/>
            <person name="Wang X."/>
            <person name="Liu X."/>
            <person name="Wang F."/>
            <person name="Yang Y."/>
            <person name="An X."/>
            <person name="Dong Z."/>
            <person name="Zhang K."/>
            <person name="Zhang X."/>
            <person name="Luo M.C."/>
            <person name="Dvorak J."/>
            <person name="Tong Y."/>
            <person name="Wang J."/>
            <person name="Yang H."/>
            <person name="Li Z."/>
            <person name="Wang D."/>
            <person name="Zhang A."/>
            <person name="Wang J."/>
        </authorList>
    </citation>
    <scope>NUCLEOTIDE SEQUENCE</scope>
    <source>
        <strain evidence="3">cv. G1812</strain>
    </source>
</reference>
<evidence type="ECO:0000256" key="1">
    <source>
        <dbReference type="SAM" id="MobiDB-lite"/>
    </source>
</evidence>